<feature type="chain" id="PRO_5016322402" evidence="3">
    <location>
        <begin position="32"/>
        <end position="1814"/>
    </location>
</feature>
<evidence type="ECO:0000313" key="6">
    <source>
        <dbReference type="Proteomes" id="UP000248132"/>
    </source>
</evidence>
<evidence type="ECO:0000259" key="4">
    <source>
        <dbReference type="PROSITE" id="PS51272"/>
    </source>
</evidence>
<dbReference type="Gene3D" id="1.20.1270.70">
    <property type="entry name" value="Designed single chain three-helix bundle"/>
    <property type="match status" value="2"/>
</dbReference>
<accession>A0A318XQS1</accession>
<evidence type="ECO:0000256" key="1">
    <source>
        <dbReference type="ARBA" id="ARBA00022737"/>
    </source>
</evidence>
<comment type="caution">
    <text evidence="5">The sequence shown here is derived from an EMBL/GenBank/DDBJ whole genome shotgun (WGS) entry which is preliminary data.</text>
</comment>
<dbReference type="PROSITE" id="PS51272">
    <property type="entry name" value="SLH"/>
    <property type="match status" value="3"/>
</dbReference>
<dbReference type="OrthoDB" id="1703838at2"/>
<dbReference type="RefSeq" id="WP_110461621.1">
    <property type="nucleotide sequence ID" value="NZ_QKMR01000007.1"/>
</dbReference>
<dbReference type="SMART" id="SM00089">
    <property type="entry name" value="PKD"/>
    <property type="match status" value="3"/>
</dbReference>
<dbReference type="Pfam" id="PF00395">
    <property type="entry name" value="SLH"/>
    <property type="match status" value="3"/>
</dbReference>
<dbReference type="InterPro" id="IPR013783">
    <property type="entry name" value="Ig-like_fold"/>
</dbReference>
<feature type="domain" description="SLH" evidence="4">
    <location>
        <begin position="1758"/>
        <end position="1814"/>
    </location>
</feature>
<dbReference type="Pfam" id="PF05345">
    <property type="entry name" value="He_PIG"/>
    <property type="match status" value="3"/>
</dbReference>
<dbReference type="PANTHER" id="PTHR37494:SF1">
    <property type="entry name" value="STAPHYLOCOCCUS AUREUS SURFACE PROTEIN A"/>
    <property type="match status" value="1"/>
</dbReference>
<dbReference type="EMBL" id="QKMR01000007">
    <property type="protein sequence ID" value="PYG88242.1"/>
    <property type="molecule type" value="Genomic_DNA"/>
</dbReference>
<dbReference type="SUPFAM" id="SSF48208">
    <property type="entry name" value="Six-hairpin glycosidases"/>
    <property type="match status" value="1"/>
</dbReference>
<dbReference type="Gene3D" id="2.60.40.10">
    <property type="entry name" value="Immunoglobulins"/>
    <property type="match status" value="3"/>
</dbReference>
<dbReference type="GO" id="GO:0005975">
    <property type="term" value="P:carbohydrate metabolic process"/>
    <property type="evidence" value="ECO:0007669"/>
    <property type="project" value="InterPro"/>
</dbReference>
<protein>
    <submittedName>
        <fullName evidence="5">S-layer family protein</fullName>
    </submittedName>
</protein>
<dbReference type="InterPro" id="IPR008928">
    <property type="entry name" value="6-hairpin_glycosidase_sf"/>
</dbReference>
<dbReference type="Proteomes" id="UP000248132">
    <property type="component" value="Unassembled WGS sequence"/>
</dbReference>
<organism evidence="5 6">
    <name type="scientific">Ruminiclostridium sufflavum DSM 19573</name>
    <dbReference type="NCBI Taxonomy" id="1121337"/>
    <lineage>
        <taxon>Bacteria</taxon>
        <taxon>Bacillati</taxon>
        <taxon>Bacillota</taxon>
        <taxon>Clostridia</taxon>
        <taxon>Eubacteriales</taxon>
        <taxon>Oscillospiraceae</taxon>
        <taxon>Ruminiclostridium</taxon>
    </lineage>
</organism>
<reference evidence="5 6" key="1">
    <citation type="submission" date="2018-06" db="EMBL/GenBank/DDBJ databases">
        <title>Genomic Encyclopedia of Type Strains, Phase I: the one thousand microbial genomes (KMG-I) project.</title>
        <authorList>
            <person name="Kyrpides N."/>
        </authorList>
    </citation>
    <scope>NUCLEOTIDE SEQUENCE [LARGE SCALE GENOMIC DNA]</scope>
    <source>
        <strain evidence="5 6">DSM 19573</strain>
    </source>
</reference>
<feature type="compositionally biased region" description="Basic and acidic residues" evidence="2">
    <location>
        <begin position="1630"/>
        <end position="1639"/>
    </location>
</feature>
<dbReference type="InterPro" id="IPR022409">
    <property type="entry name" value="PKD/Chitinase_dom"/>
</dbReference>
<dbReference type="GO" id="GO:0005509">
    <property type="term" value="F:calcium ion binding"/>
    <property type="evidence" value="ECO:0007669"/>
    <property type="project" value="InterPro"/>
</dbReference>
<dbReference type="SUPFAM" id="SSF49313">
    <property type="entry name" value="Cadherin-like"/>
    <property type="match status" value="3"/>
</dbReference>
<evidence type="ECO:0000256" key="2">
    <source>
        <dbReference type="SAM" id="MobiDB-lite"/>
    </source>
</evidence>
<dbReference type="GO" id="GO:0016020">
    <property type="term" value="C:membrane"/>
    <property type="evidence" value="ECO:0007669"/>
    <property type="project" value="InterPro"/>
</dbReference>
<keyword evidence="3" id="KW-0732">Signal</keyword>
<dbReference type="InterPro" id="IPR015919">
    <property type="entry name" value="Cadherin-like_sf"/>
</dbReference>
<evidence type="ECO:0000256" key="3">
    <source>
        <dbReference type="SAM" id="SignalP"/>
    </source>
</evidence>
<dbReference type="PANTHER" id="PTHR37494">
    <property type="entry name" value="HEMAGGLUTININ"/>
    <property type="match status" value="1"/>
</dbReference>
<feature type="domain" description="SLH" evidence="4">
    <location>
        <begin position="1695"/>
        <end position="1753"/>
    </location>
</feature>
<feature type="domain" description="SLH" evidence="4">
    <location>
        <begin position="1631"/>
        <end position="1694"/>
    </location>
</feature>
<evidence type="ECO:0000313" key="5">
    <source>
        <dbReference type="EMBL" id="PYG88242.1"/>
    </source>
</evidence>
<keyword evidence="1" id="KW-0677">Repeat</keyword>
<keyword evidence="6" id="KW-1185">Reference proteome</keyword>
<sequence length="1814" mass="197078">MSKKASCKVVSIIICICVMLSSMLPVNMTYADSTDQLAVVQYQLNGEHPLNLSEAGNIDWLHFNGSKQIMKNTSPSAITFDELSNTGYEGKSDSGSNLDYCSYSWSDGMDGFETGADDTGYRVFYPLSTRDAGICSDVGWTFTVAAKDVKTTVIFTAGIWQAKSDIKFYLNNVLTDTKKIQAETSSLIFRYKVTVPANSELRVEGIQTETLSSYGYCTASDIAVGDKAFVDKILLQNLYNELINKTKGRYTDETWSAFENALSTAGEVLGNPNAVQDEVNNIKAVLEQSKNSLVKTETNVMVDYTGTKTNEYALGKNGDQMHRYQTFTSDESFEMEYVQFGVNKAGSSGSNLIVGLYAADSSGVPTGSPLVQTTVGNADVESSGLTSVKLSYNIAAGTRYAIAATQEVPSSSEQYRWAVMAKNSTTGSEYFGKSVSGTFQNESGLGTGLLRVVKKLSIDRSALETLVSEMNNYNSILYTVESWNDMSEGLIYAKGVLSDFDSSEEEVNYAVTRLQAVKDKLVMSIDIGNFAQLIGQFDNAVVTGCTESTVAAFTNAVTNAKILDAGASEEDKLQAYYNILNAISSLKVSGKYTTNTHNKLAGSIGFEGDINAPIVYIDGTIKLVSRDELLIRFGLADLDNKGVSINWYNRDGYLPCYVSEYTVDNVAYKIEEFANKHTIYGNPVEVVYVKMTATNNSGEKRLLPVITKEMIPLNEEGKASFVINNGETIVREYAIAADRFENEGHSGDGLDVSPKVEFPDDTAVYKAAKAVDYGKNSIFENNYEDMRAYWDDRLEGIIDIALPNSKEADNGDSLINAYKAGYIYTMIVKDNTYLHVGERGYDRLFSHDTIGIIAALFTAGDFKYAKSYLESVPMTGGINIENGQIDGNLYWDANWKLPWIYSMYLSKTGDSDLIKERFEEIIKKMARSIHDDRTGDAHDGIMKITNAIDDNGQWTVDNYSALLGLTSYKYICNELAIKENDQGRKAYYSAEAQWADEEYNSLLEAVDSQLNDIITSNNLNYIPCSMIQSNDDNRCVDARDANWASMFLFGGFQWDGYLYGADQSDAGVNISMLDDTYEYGIQRREPLLQEALDAGVKVPDAEAAEWAYNFGGYPHGYYSSAYNAGYGSAALRGEKYRDMGIKAYEYSIDYAMSSPFGWWEGIGPKGDSSSSTEPTTSLWSHDNADIGGGSCQHMWGQAKASKVLYDALIAERIYNDNKNVDIIIGRGIPKEWVTNANGGNDVISSVSNYPVLQGGRVGYTIERKSNKLLVKFISDLQDSKIDSGTEVQHSVELPSMVNNIASASAGTIDNEKGIVKVPQNVTELSIVLADLPEQLYVSTQELQNGKEGIAYSAELEAKSGTEPYKWSGSGLPEGLSISENGIISGTPAKAGTYAVTVTVTDSDMNTANETYKLTIEKVVKELSIITAELQNGKEGIAYSAELEAKSGTEPYKWSGSGLPEGLAISENGIIYGTPAKAGTYTVTVTVTDSKNAAASKAYRLIVEGVKKALSISTAEFANGKRGTAYSAECIAAGGTAPYKWSASGLPDGLSISEAGIISGTPTEKGTFSVKLTVTDSDKTAVSKDLSLYIRKASSGSSGDNSSGGTSDGQTGTGDGKTDDKTDGNDTEDETTQKSFKDMNKHGWAEEAVEKLASEGIISGTSDTTFDPGRSISRADFLVLLIKLLDLKAEITDNFSDISSNAYYYQAVGIAKQLGITSGEGNNKFNPKGEISRQDMMVLTVKALKIAGMDISEGTEKDIEGFADASKVVGYAEDYVAAMVKNGFIVGSGNKLNPTESMTRAEAAVVLYKIYLKNN</sequence>
<dbReference type="InterPro" id="IPR001119">
    <property type="entry name" value="SLH_dom"/>
</dbReference>
<name>A0A318XQS1_9FIRM</name>
<feature type="signal peptide" evidence="3">
    <location>
        <begin position="1"/>
        <end position="31"/>
    </location>
</feature>
<dbReference type="Pfam" id="PF07554">
    <property type="entry name" value="FIVAR"/>
    <property type="match status" value="2"/>
</dbReference>
<gene>
    <name evidence="5" type="ORF">LY28_01582</name>
</gene>
<feature type="compositionally biased region" description="Low complexity" evidence="2">
    <location>
        <begin position="1593"/>
        <end position="1609"/>
    </location>
</feature>
<feature type="region of interest" description="Disordered" evidence="2">
    <location>
        <begin position="1592"/>
        <end position="1639"/>
    </location>
</feature>
<proteinExistence type="predicted"/>